<proteinExistence type="predicted"/>
<reference evidence="1 2" key="1">
    <citation type="journal article" date="2007" name="PLoS Genet.">
        <title>Patterns and implications of gene gain and loss in the evolution of Prochlorococcus.</title>
        <authorList>
            <person name="Kettler G.C."/>
            <person name="Martiny A.C."/>
            <person name="Huang K."/>
            <person name="Zucker J."/>
            <person name="Coleman M.L."/>
            <person name="Rodrigue S."/>
            <person name="Chen F."/>
            <person name="Lapidus A."/>
            <person name="Ferriera S."/>
            <person name="Johnson J."/>
            <person name="Steglich C."/>
            <person name="Church G.M."/>
            <person name="Richardson P."/>
            <person name="Chisholm S.W."/>
        </authorList>
    </citation>
    <scope>NUCLEOTIDE SEQUENCE [LARGE SCALE GENOMIC DNA]</scope>
    <source>
        <strain evidence="1 2">MIT 9515</strain>
    </source>
</reference>
<gene>
    <name evidence="1" type="ordered locus">P9515_05021</name>
</gene>
<dbReference type="eggNOG" id="COG0687">
    <property type="taxonomic scope" value="Bacteria"/>
</dbReference>
<dbReference type="STRING" id="167542.P9515_05021"/>
<dbReference type="SUPFAM" id="SSF53850">
    <property type="entry name" value="Periplasmic binding protein-like II"/>
    <property type="match status" value="1"/>
</dbReference>
<dbReference type="EMBL" id="CP000552">
    <property type="protein sequence ID" value="ABM71711.1"/>
    <property type="molecule type" value="Genomic_DNA"/>
</dbReference>
<dbReference type="GeneID" id="60201687"/>
<name>A2BVA0_PROM5</name>
<evidence type="ECO:0000313" key="1">
    <source>
        <dbReference type="EMBL" id="ABM71711.1"/>
    </source>
</evidence>
<evidence type="ECO:0000313" key="2">
    <source>
        <dbReference type="Proteomes" id="UP000001589"/>
    </source>
</evidence>
<dbReference type="Proteomes" id="UP000001589">
    <property type="component" value="Chromosome"/>
</dbReference>
<organism evidence="1 2">
    <name type="scientific">Prochlorococcus marinus (strain MIT 9515)</name>
    <dbReference type="NCBI Taxonomy" id="167542"/>
    <lineage>
        <taxon>Bacteria</taxon>
        <taxon>Bacillati</taxon>
        <taxon>Cyanobacteriota</taxon>
        <taxon>Cyanophyceae</taxon>
        <taxon>Synechococcales</taxon>
        <taxon>Prochlorococcaceae</taxon>
        <taxon>Prochlorococcus</taxon>
    </lineage>
</organism>
<accession>A2BVA0</accession>
<evidence type="ECO:0008006" key="3">
    <source>
        <dbReference type="Google" id="ProtNLM"/>
    </source>
</evidence>
<protein>
    <recommendedName>
        <fullName evidence="3">Periplasmic binding protein-like II</fullName>
    </recommendedName>
</protein>
<dbReference type="AlphaFoldDB" id="A2BVA0"/>
<dbReference type="Gene3D" id="3.40.190.10">
    <property type="entry name" value="Periplasmic binding protein-like II"/>
    <property type="match status" value="1"/>
</dbReference>
<dbReference type="HOGENOM" id="CLU_839191_0_0_3"/>
<dbReference type="RefSeq" id="WP_011819819.1">
    <property type="nucleotide sequence ID" value="NC_008817.1"/>
</dbReference>
<dbReference type="OrthoDB" id="555733at2"/>
<dbReference type="KEGG" id="pmc:P9515_05021"/>
<sequence>MLKNYSTRREFLNYGKLSLLLLLNSCSNSSRKISISLQSSFYPQSLKDTLPKSWEKEIINLSKLDLIKNKKLSNSDYMLINDGWINSLNFENFQSLNNLFNNDRLDNRSKEFLNDFKEYQSNKLFPIGVVPYAVVIKNNKNLISDASQSWDFLLAEKLKGKIIFPQSPRIIMSILKKINAKNSFSKLKNQVMLFDDQNSINWLINSQATVAIVPYSQCVKYLKFDSRLSIVFPNKGVPLIWYFLLSKSKVNNQILIDWIKSFENRKTIDLLANEGWYLPFNDEYSQNKYNINSKYNNSGPSKICWENSWSLPPINKKEKSNLENLWNQSSTP</sequence>